<feature type="non-terminal residue" evidence="1">
    <location>
        <position position="1"/>
    </location>
</feature>
<evidence type="ECO:0000313" key="1">
    <source>
        <dbReference type="EMBL" id="CEK54902.1"/>
    </source>
</evidence>
<proteinExistence type="predicted"/>
<gene>
    <name evidence="1" type="primary">ORF23882</name>
</gene>
<protein>
    <submittedName>
        <fullName evidence="1">Uncharacterized protein</fullName>
    </submittedName>
</protein>
<dbReference type="EMBL" id="HACG01008037">
    <property type="protein sequence ID" value="CEK54902.1"/>
    <property type="molecule type" value="Transcribed_RNA"/>
</dbReference>
<organism evidence="1">
    <name type="scientific">Arion vulgaris</name>
    <dbReference type="NCBI Taxonomy" id="1028688"/>
    <lineage>
        <taxon>Eukaryota</taxon>
        <taxon>Metazoa</taxon>
        <taxon>Spiralia</taxon>
        <taxon>Lophotrochozoa</taxon>
        <taxon>Mollusca</taxon>
        <taxon>Gastropoda</taxon>
        <taxon>Heterobranchia</taxon>
        <taxon>Euthyneura</taxon>
        <taxon>Panpulmonata</taxon>
        <taxon>Eupulmonata</taxon>
        <taxon>Stylommatophora</taxon>
        <taxon>Helicina</taxon>
        <taxon>Arionoidea</taxon>
        <taxon>Arionidae</taxon>
        <taxon>Arion</taxon>
    </lineage>
</organism>
<dbReference type="AlphaFoldDB" id="A0A0B6YFC4"/>
<name>A0A0B6YFC4_9EUPU</name>
<feature type="non-terminal residue" evidence="1">
    <location>
        <position position="107"/>
    </location>
</feature>
<reference evidence="1" key="1">
    <citation type="submission" date="2014-12" db="EMBL/GenBank/DDBJ databases">
        <title>Insight into the proteome of Arion vulgaris.</title>
        <authorList>
            <person name="Aradska J."/>
            <person name="Bulat T."/>
            <person name="Smidak R."/>
            <person name="Sarate P."/>
            <person name="Gangsoo J."/>
            <person name="Sialana F."/>
            <person name="Bilban M."/>
            <person name="Lubec G."/>
        </authorList>
    </citation>
    <scope>NUCLEOTIDE SEQUENCE</scope>
    <source>
        <tissue evidence="1">Skin</tissue>
    </source>
</reference>
<sequence>KTLDHLRHHVKNVCIYKPGSQSTSMYNDKFKLGSTVSGKTGMETTTVFQCLRCFELCVSNAGIKQHRLVCKKGPPVNSSLTTDIIVNQQKEIPLITIESVNNGVKDN</sequence>
<accession>A0A0B6YFC4</accession>